<dbReference type="EMBL" id="GAIX01012529">
    <property type="protein sequence ID" value="JAA80031.1"/>
    <property type="molecule type" value="Transcribed_RNA"/>
</dbReference>
<organism evidence="1">
    <name type="scientific">Pararge aegeria</name>
    <name type="common">speckled wood butterfly</name>
    <dbReference type="NCBI Taxonomy" id="116150"/>
    <lineage>
        <taxon>Eukaryota</taxon>
        <taxon>Metazoa</taxon>
        <taxon>Ecdysozoa</taxon>
        <taxon>Arthropoda</taxon>
        <taxon>Hexapoda</taxon>
        <taxon>Insecta</taxon>
        <taxon>Pterygota</taxon>
        <taxon>Neoptera</taxon>
        <taxon>Endopterygota</taxon>
        <taxon>Lepidoptera</taxon>
        <taxon>Glossata</taxon>
        <taxon>Ditrysia</taxon>
        <taxon>Papilionoidea</taxon>
        <taxon>Nymphalidae</taxon>
        <taxon>Satyrinae</taxon>
        <taxon>Satyrini</taxon>
        <taxon>Parargina</taxon>
        <taxon>Pararge</taxon>
    </lineage>
</organism>
<name>S4NMR8_9NEOP</name>
<dbReference type="AlphaFoldDB" id="S4NMR8"/>
<feature type="non-terminal residue" evidence="1">
    <location>
        <position position="1"/>
    </location>
</feature>
<proteinExistence type="predicted"/>
<sequence>EIVKQVPMVFEYQYNKTVKIYLRLRSFTLRATIRIKLTKADSRTSRNLRFYVHFVYTIKYILSQRHLRI</sequence>
<accession>S4NMR8</accession>
<reference evidence="1" key="2">
    <citation type="submission" date="2013-05" db="EMBL/GenBank/DDBJ databases">
        <authorList>
            <person name="Carter J.-M."/>
            <person name="Baker S.C."/>
            <person name="Pink R."/>
            <person name="Carter D.R.F."/>
            <person name="Collins A."/>
            <person name="Tomlin J."/>
            <person name="Gibbs M."/>
            <person name="Breuker C.J."/>
        </authorList>
    </citation>
    <scope>NUCLEOTIDE SEQUENCE</scope>
    <source>
        <tissue evidence="1">Ovary</tissue>
    </source>
</reference>
<protein>
    <submittedName>
        <fullName evidence="1">Uncharacterized protein</fullName>
    </submittedName>
</protein>
<reference evidence="1" key="1">
    <citation type="journal article" date="2013" name="BMC Genomics">
        <title>Unscrambling butterfly oogenesis.</title>
        <authorList>
            <person name="Carter J.M."/>
            <person name="Baker S.C."/>
            <person name="Pink R."/>
            <person name="Carter D.R."/>
            <person name="Collins A."/>
            <person name="Tomlin J."/>
            <person name="Gibbs M."/>
            <person name="Breuker C.J."/>
        </authorList>
    </citation>
    <scope>NUCLEOTIDE SEQUENCE</scope>
    <source>
        <tissue evidence="1">Ovary</tissue>
    </source>
</reference>
<evidence type="ECO:0000313" key="1">
    <source>
        <dbReference type="EMBL" id="JAA80031.1"/>
    </source>
</evidence>